<organism evidence="1 2">
    <name type="scientific">Micromonospora purpureochromogenes</name>
    <dbReference type="NCBI Taxonomy" id="47872"/>
    <lineage>
        <taxon>Bacteria</taxon>
        <taxon>Bacillati</taxon>
        <taxon>Actinomycetota</taxon>
        <taxon>Actinomycetes</taxon>
        <taxon>Micromonosporales</taxon>
        <taxon>Micromonosporaceae</taxon>
        <taxon>Micromonospora</taxon>
    </lineage>
</organism>
<name>A0A1C4YFF2_9ACTN</name>
<dbReference type="Proteomes" id="UP000198228">
    <property type="component" value="Chromosome I"/>
</dbReference>
<protein>
    <submittedName>
        <fullName evidence="1">Uncharacterized protein</fullName>
    </submittedName>
</protein>
<dbReference type="RefSeq" id="WP_157745983.1">
    <property type="nucleotide sequence ID" value="NZ_LT607410.1"/>
</dbReference>
<dbReference type="AlphaFoldDB" id="A0A1C4YFF2"/>
<evidence type="ECO:0000313" key="2">
    <source>
        <dbReference type="Proteomes" id="UP000198228"/>
    </source>
</evidence>
<dbReference type="EMBL" id="LT607410">
    <property type="protein sequence ID" value="SCF19424.1"/>
    <property type="molecule type" value="Genomic_DNA"/>
</dbReference>
<evidence type="ECO:0000313" key="1">
    <source>
        <dbReference type="EMBL" id="SCF19424.1"/>
    </source>
</evidence>
<accession>A0A1C4YFF2</accession>
<proteinExistence type="predicted"/>
<reference evidence="1 2" key="1">
    <citation type="submission" date="2016-06" db="EMBL/GenBank/DDBJ databases">
        <authorList>
            <person name="Kjaerup R.B."/>
            <person name="Dalgaard T.S."/>
            <person name="Juul-Madsen H.R."/>
        </authorList>
    </citation>
    <scope>NUCLEOTIDE SEQUENCE [LARGE SCALE GENOMIC DNA]</scope>
    <source>
        <strain evidence="1 2">DSM 43821</strain>
    </source>
</reference>
<gene>
    <name evidence="1" type="ORF">GA0074696_3334</name>
</gene>
<sequence>MTVLTIAERIVQELLRAKVALDDDELARRLDVQPRQTINQACRRLEQSRRVRRFVGPYGKIVNELRQGTVPAVPIVAQEVRLEPAAGDSAAQRHAEGVMLALLAERLGCSLQPRRFALEDGSRVEIDGTDENLSVLVEAWAHQGPPKSAQKHKVLADAFRLMFVASTLPTPPRLVLCLSDPAAAHHFTSARSWAATALRAFGVDVEVVELPAEVKAQVLAAQNRQYR</sequence>